<gene>
    <name evidence="1" type="ORF">T4B_10582</name>
</gene>
<organism evidence="1 2">
    <name type="scientific">Trichinella pseudospiralis</name>
    <name type="common">Parasitic roundworm</name>
    <dbReference type="NCBI Taxonomy" id="6337"/>
    <lineage>
        <taxon>Eukaryota</taxon>
        <taxon>Metazoa</taxon>
        <taxon>Ecdysozoa</taxon>
        <taxon>Nematoda</taxon>
        <taxon>Enoplea</taxon>
        <taxon>Dorylaimia</taxon>
        <taxon>Trichinellida</taxon>
        <taxon>Trichinellidae</taxon>
        <taxon>Trichinella</taxon>
    </lineage>
</organism>
<reference evidence="1 2" key="1">
    <citation type="submission" date="2015-01" db="EMBL/GenBank/DDBJ databases">
        <title>Evolution of Trichinella species and genotypes.</title>
        <authorList>
            <person name="Korhonen P.K."/>
            <person name="Edoardo P."/>
            <person name="Giuseppe L.R."/>
            <person name="Gasser R.B."/>
        </authorList>
    </citation>
    <scope>NUCLEOTIDE SEQUENCE [LARGE SCALE GENOMIC DNA]</scope>
    <source>
        <strain evidence="1">ISS588</strain>
    </source>
</reference>
<comment type="caution">
    <text evidence="1">The sequence shown here is derived from an EMBL/GenBank/DDBJ whole genome shotgun (WGS) entry which is preliminary data.</text>
</comment>
<sequence length="42" mass="4954">MEIMFNLSQFKDTAIHNYVVLYSSTRMNTSKFQNLHIAAIFQ</sequence>
<dbReference type="AlphaFoldDB" id="A0A0V1G7N7"/>
<name>A0A0V1G7N7_TRIPS</name>
<dbReference type="EMBL" id="JYDS01005642">
    <property type="protein sequence ID" value="KRY94288.1"/>
    <property type="molecule type" value="Genomic_DNA"/>
</dbReference>
<proteinExistence type="predicted"/>
<dbReference type="Proteomes" id="UP000054805">
    <property type="component" value="Unassembled WGS sequence"/>
</dbReference>
<accession>A0A0V1G7N7</accession>
<evidence type="ECO:0000313" key="1">
    <source>
        <dbReference type="EMBL" id="KRY94288.1"/>
    </source>
</evidence>
<keyword evidence="2" id="KW-1185">Reference proteome</keyword>
<protein>
    <submittedName>
        <fullName evidence="1">Uncharacterized protein</fullName>
    </submittedName>
</protein>
<evidence type="ECO:0000313" key="2">
    <source>
        <dbReference type="Proteomes" id="UP000054805"/>
    </source>
</evidence>